<dbReference type="RefSeq" id="WP_345380365.1">
    <property type="nucleotide sequence ID" value="NZ_BAABIC010000006.1"/>
</dbReference>
<dbReference type="InterPro" id="IPR014729">
    <property type="entry name" value="Rossmann-like_a/b/a_fold"/>
</dbReference>
<dbReference type="Proteomes" id="UP001500325">
    <property type="component" value="Unassembled WGS sequence"/>
</dbReference>
<dbReference type="EMBL" id="BAABIC010000006">
    <property type="protein sequence ID" value="GAA4686821.1"/>
    <property type="molecule type" value="Genomic_DNA"/>
</dbReference>
<name>A0ABP8WE20_9PSEU</name>
<organism evidence="4 5">
    <name type="scientific">Pseudonocardia yuanmonensis</name>
    <dbReference type="NCBI Taxonomy" id="1095914"/>
    <lineage>
        <taxon>Bacteria</taxon>
        <taxon>Bacillati</taxon>
        <taxon>Actinomycetota</taxon>
        <taxon>Actinomycetes</taxon>
        <taxon>Pseudonocardiales</taxon>
        <taxon>Pseudonocardiaceae</taxon>
        <taxon>Pseudonocardia</taxon>
    </lineage>
</organism>
<protein>
    <recommendedName>
        <fullName evidence="3">UspA domain-containing protein</fullName>
    </recommendedName>
</protein>
<feature type="compositionally biased region" description="Basic and acidic residues" evidence="2">
    <location>
        <begin position="13"/>
        <end position="34"/>
    </location>
</feature>
<feature type="domain" description="UspA" evidence="3">
    <location>
        <begin position="102"/>
        <end position="166"/>
    </location>
</feature>
<feature type="domain" description="UspA" evidence="3">
    <location>
        <begin position="61"/>
        <end position="96"/>
    </location>
</feature>
<dbReference type="InterPro" id="IPR006016">
    <property type="entry name" value="UspA"/>
</dbReference>
<keyword evidence="5" id="KW-1185">Reference proteome</keyword>
<evidence type="ECO:0000259" key="3">
    <source>
        <dbReference type="Pfam" id="PF00582"/>
    </source>
</evidence>
<sequence>MIPTLSDPGNVPGRREEHDPHTGLHPRDRHDALRPDAPPETLDASPETLAAPAPDTPFAALVVGLDGSPQSRAAVRWAVGEARTRGAVVDVVPLAEDRDGWLDEAVRATGTDVEIRTVAERGDPATVMLAHATAAQLLVLGHVGGRLDDVARRCIEHARCPVVLVPVAGR</sequence>
<dbReference type="PRINTS" id="PR01438">
    <property type="entry name" value="UNVRSLSTRESS"/>
</dbReference>
<dbReference type="Pfam" id="PF00582">
    <property type="entry name" value="Usp"/>
    <property type="match status" value="2"/>
</dbReference>
<reference evidence="5" key="1">
    <citation type="journal article" date="2019" name="Int. J. Syst. Evol. Microbiol.">
        <title>The Global Catalogue of Microorganisms (GCM) 10K type strain sequencing project: providing services to taxonomists for standard genome sequencing and annotation.</title>
        <authorList>
            <consortium name="The Broad Institute Genomics Platform"/>
            <consortium name="The Broad Institute Genome Sequencing Center for Infectious Disease"/>
            <person name="Wu L."/>
            <person name="Ma J."/>
        </authorList>
    </citation>
    <scope>NUCLEOTIDE SEQUENCE [LARGE SCALE GENOMIC DNA]</scope>
    <source>
        <strain evidence="5">JCM 18055</strain>
    </source>
</reference>
<evidence type="ECO:0000313" key="5">
    <source>
        <dbReference type="Proteomes" id="UP001500325"/>
    </source>
</evidence>
<accession>A0ABP8WE20</accession>
<evidence type="ECO:0000256" key="2">
    <source>
        <dbReference type="SAM" id="MobiDB-lite"/>
    </source>
</evidence>
<evidence type="ECO:0000313" key="4">
    <source>
        <dbReference type="EMBL" id="GAA4686821.1"/>
    </source>
</evidence>
<proteinExistence type="inferred from homology"/>
<dbReference type="Gene3D" id="3.40.50.620">
    <property type="entry name" value="HUPs"/>
    <property type="match status" value="2"/>
</dbReference>
<dbReference type="CDD" id="cd00293">
    <property type="entry name" value="USP-like"/>
    <property type="match status" value="1"/>
</dbReference>
<comment type="caution">
    <text evidence="4">The sequence shown here is derived from an EMBL/GenBank/DDBJ whole genome shotgun (WGS) entry which is preliminary data.</text>
</comment>
<gene>
    <name evidence="4" type="ORF">GCM10023215_22990</name>
</gene>
<dbReference type="InterPro" id="IPR006015">
    <property type="entry name" value="Universal_stress_UspA"/>
</dbReference>
<feature type="region of interest" description="Disordered" evidence="2">
    <location>
        <begin position="1"/>
        <end position="53"/>
    </location>
</feature>
<comment type="similarity">
    <text evidence="1">Belongs to the universal stress protein A family.</text>
</comment>
<dbReference type="SUPFAM" id="SSF52402">
    <property type="entry name" value="Adenine nucleotide alpha hydrolases-like"/>
    <property type="match status" value="1"/>
</dbReference>
<evidence type="ECO:0000256" key="1">
    <source>
        <dbReference type="ARBA" id="ARBA00008791"/>
    </source>
</evidence>